<dbReference type="PANTHER" id="PTHR42771">
    <property type="entry name" value="IRON(3+)-HYDROXAMATE IMPORT ATP-BINDING PROTEIN FHUC"/>
    <property type="match status" value="1"/>
</dbReference>
<dbReference type="KEGG" id="bmeg:BG04_5948"/>
<evidence type="ECO:0000256" key="8">
    <source>
        <dbReference type="ARBA" id="ARBA00023065"/>
    </source>
</evidence>
<keyword evidence="2" id="KW-0813">Transport</keyword>
<dbReference type="PROSITE" id="PS00211">
    <property type="entry name" value="ABC_TRANSPORTER_1"/>
    <property type="match status" value="1"/>
</dbReference>
<dbReference type="GO" id="GO:0005886">
    <property type="term" value="C:plasma membrane"/>
    <property type="evidence" value="ECO:0007669"/>
    <property type="project" value="UniProtKB-SubCell"/>
</dbReference>
<dbReference type="HOGENOM" id="CLU_000604_1_11_9"/>
<evidence type="ECO:0000256" key="7">
    <source>
        <dbReference type="ARBA" id="ARBA00023004"/>
    </source>
</evidence>
<reference evidence="11 12" key="1">
    <citation type="journal article" date="2015" name="Genome Announc.">
        <title>Complete genome sequences for 35 biothreat assay-relevant bacillus species.</title>
        <authorList>
            <person name="Johnson S.L."/>
            <person name="Daligault H.E."/>
            <person name="Davenport K.W."/>
            <person name="Jaissle J."/>
            <person name="Frey K.G."/>
            <person name="Ladner J.T."/>
            <person name="Broomall S.M."/>
            <person name="Bishop-Lilly K.A."/>
            <person name="Bruce D.C."/>
            <person name="Gibbons H.S."/>
            <person name="Coyne S.R."/>
            <person name="Lo C.C."/>
            <person name="Meincke L."/>
            <person name="Munk A.C."/>
            <person name="Koroleva G.I."/>
            <person name="Rosenzweig C.N."/>
            <person name="Palacios G.F."/>
            <person name="Redden C.L."/>
            <person name="Minogue T.D."/>
            <person name="Chain P.S."/>
        </authorList>
    </citation>
    <scope>NUCLEOTIDE SEQUENCE [LARGE SCALE GENOMIC DNA]</scope>
    <source>
        <strain evidence="12">ATCC 14581 / DSM 32 / JCM 2506 / NBRC 15308 / NCIMB 9376 / NCTC 10342 / NRRL B-14308 / VKM B-512</strain>
        <plasmid evidence="11 12">pBMV_1</plasmid>
    </source>
</reference>
<dbReference type="GO" id="GO:0006826">
    <property type="term" value="P:iron ion transport"/>
    <property type="evidence" value="ECO:0007669"/>
    <property type="project" value="UniProtKB-KW"/>
</dbReference>
<evidence type="ECO:0000256" key="9">
    <source>
        <dbReference type="ARBA" id="ARBA00023136"/>
    </source>
</evidence>
<evidence type="ECO:0000256" key="3">
    <source>
        <dbReference type="ARBA" id="ARBA00022475"/>
    </source>
</evidence>
<dbReference type="InterPro" id="IPR027417">
    <property type="entry name" value="P-loop_NTPase"/>
</dbReference>
<dbReference type="GeneID" id="93646059"/>
<organism evidence="11 12">
    <name type="scientific">Priestia megaterium (strain ATCC 14581 / DSM 32 / CCUG 1817 / JCM 2506 / NBRC 15308 / NCIMB 9376 / NCTC 10342 / NRRL B-14308 / VKM B-512 / Ford 19)</name>
    <name type="common">Bacillus megaterium</name>
    <dbReference type="NCBI Taxonomy" id="1348623"/>
    <lineage>
        <taxon>Bacteria</taxon>
        <taxon>Bacillati</taxon>
        <taxon>Bacillota</taxon>
        <taxon>Bacilli</taxon>
        <taxon>Bacillales</taxon>
        <taxon>Bacillaceae</taxon>
        <taxon>Priestia</taxon>
    </lineage>
</organism>
<dbReference type="Proteomes" id="UP000031829">
    <property type="component" value="Plasmid pBMV_1"/>
</dbReference>
<gene>
    <name evidence="11" type="ORF">BG04_5948</name>
</gene>
<dbReference type="PROSITE" id="PS50893">
    <property type="entry name" value="ABC_TRANSPORTER_2"/>
    <property type="match status" value="1"/>
</dbReference>
<comment type="subcellular location">
    <subcellularLocation>
        <location evidence="1">Cell membrane</location>
        <topology evidence="1">Peripheral membrane protein</topology>
    </subcellularLocation>
</comment>
<keyword evidence="5" id="KW-0547">Nucleotide-binding</keyword>
<proteinExistence type="predicted"/>
<dbReference type="Pfam" id="PF00005">
    <property type="entry name" value="ABC_tran"/>
    <property type="match status" value="1"/>
</dbReference>
<evidence type="ECO:0000313" key="12">
    <source>
        <dbReference type="Proteomes" id="UP000031829"/>
    </source>
</evidence>
<dbReference type="GO" id="GO:0005524">
    <property type="term" value="F:ATP binding"/>
    <property type="evidence" value="ECO:0007669"/>
    <property type="project" value="UniProtKB-KW"/>
</dbReference>
<keyword evidence="4" id="KW-0410">Iron transport</keyword>
<geneLocation type="plasmid" evidence="11 12">
    <name>pBMV_1</name>
</geneLocation>
<accession>A0A0B6AGG2</accession>
<dbReference type="AlphaFoldDB" id="A0A0B6AGG2"/>
<dbReference type="InterPro" id="IPR003439">
    <property type="entry name" value="ABC_transporter-like_ATP-bd"/>
</dbReference>
<dbReference type="InterPro" id="IPR017871">
    <property type="entry name" value="ABC_transporter-like_CS"/>
</dbReference>
<evidence type="ECO:0000256" key="4">
    <source>
        <dbReference type="ARBA" id="ARBA00022496"/>
    </source>
</evidence>
<keyword evidence="11" id="KW-0614">Plasmid</keyword>
<dbReference type="PANTHER" id="PTHR42771:SF4">
    <property type="entry name" value="IRON(3+)-HYDROXAMATE IMPORT ATP-BINDING PROTEIN FHUC"/>
    <property type="match status" value="1"/>
</dbReference>
<dbReference type="SMART" id="SM00382">
    <property type="entry name" value="AAA"/>
    <property type="match status" value="1"/>
</dbReference>
<keyword evidence="9" id="KW-0472">Membrane</keyword>
<evidence type="ECO:0000313" key="11">
    <source>
        <dbReference type="EMBL" id="AJI20142.1"/>
    </source>
</evidence>
<dbReference type="SUPFAM" id="SSF52540">
    <property type="entry name" value="P-loop containing nucleoside triphosphate hydrolases"/>
    <property type="match status" value="1"/>
</dbReference>
<dbReference type="InterPro" id="IPR051535">
    <property type="entry name" value="Siderophore_ABC-ATPase"/>
</dbReference>
<evidence type="ECO:0000256" key="6">
    <source>
        <dbReference type="ARBA" id="ARBA00022840"/>
    </source>
</evidence>
<name>A0A0B6AGG2_PRIM2</name>
<evidence type="ECO:0000256" key="2">
    <source>
        <dbReference type="ARBA" id="ARBA00022448"/>
    </source>
</evidence>
<dbReference type="GO" id="GO:0016887">
    <property type="term" value="F:ATP hydrolysis activity"/>
    <property type="evidence" value="ECO:0007669"/>
    <property type="project" value="InterPro"/>
</dbReference>
<evidence type="ECO:0000259" key="10">
    <source>
        <dbReference type="PROSITE" id="PS50893"/>
    </source>
</evidence>
<evidence type="ECO:0000256" key="1">
    <source>
        <dbReference type="ARBA" id="ARBA00004202"/>
    </source>
</evidence>
<dbReference type="EMBL" id="CP009919">
    <property type="protein sequence ID" value="AJI20142.1"/>
    <property type="molecule type" value="Genomic_DNA"/>
</dbReference>
<evidence type="ECO:0000256" key="5">
    <source>
        <dbReference type="ARBA" id="ARBA00022741"/>
    </source>
</evidence>
<dbReference type="CDD" id="cd03214">
    <property type="entry name" value="ABC_Iron-Siderophores_B12_Hemin"/>
    <property type="match status" value="1"/>
</dbReference>
<keyword evidence="8" id="KW-0406">Ion transport</keyword>
<keyword evidence="6" id="KW-0067">ATP-binding</keyword>
<dbReference type="Gene3D" id="3.40.50.300">
    <property type="entry name" value="P-loop containing nucleotide triphosphate hydrolases"/>
    <property type="match status" value="1"/>
</dbReference>
<dbReference type="RefSeq" id="WP_116758304.1">
    <property type="nucleotide sequence ID" value="NZ_BCVB01000022.1"/>
</dbReference>
<dbReference type="FunFam" id="3.40.50.300:FF:000134">
    <property type="entry name" value="Iron-enterobactin ABC transporter ATP-binding protein"/>
    <property type="match status" value="1"/>
</dbReference>
<dbReference type="InterPro" id="IPR003593">
    <property type="entry name" value="AAA+_ATPase"/>
</dbReference>
<keyword evidence="7" id="KW-0408">Iron</keyword>
<feature type="domain" description="ABC transporter" evidence="10">
    <location>
        <begin position="4"/>
        <end position="240"/>
    </location>
</feature>
<sequence>MAILATENLDLSYDDIQIVKKLNLQIPTSKITAIIGSNGCGKSTTLKALARILAPKNGTVYLDGKAISKQSTKEVAKKMAILPQRPEAPSGITVFELITYGRFPHQKGFGKLSDQDRKVIEWALNITEMTSFKNRPIDALSGGQRQRAWIAMALAQQTDLILLDEPTTYLDLAHQLEILKLLENLNKQEGRTIVMVLHDLNLAARFADYIVAMRDGVIVSEGKPETVITSQVLKEVFQIDAEIVKDPRNDTPVCLTYDLLKSLPSK</sequence>
<protein>
    <submittedName>
        <fullName evidence="11">ABC transporter family protein</fullName>
    </submittedName>
</protein>
<keyword evidence="3" id="KW-1003">Cell membrane</keyword>